<evidence type="ECO:0000256" key="1">
    <source>
        <dbReference type="SAM" id="MobiDB-lite"/>
    </source>
</evidence>
<feature type="compositionally biased region" description="Polar residues" evidence="1">
    <location>
        <begin position="355"/>
        <end position="377"/>
    </location>
</feature>
<name>A0A7J6YKS9_TRYCR</name>
<feature type="compositionally biased region" description="Low complexity" evidence="1">
    <location>
        <begin position="344"/>
        <end position="354"/>
    </location>
</feature>
<comment type="caution">
    <text evidence="2">The sequence shown here is derived from an EMBL/GenBank/DDBJ whole genome shotgun (WGS) entry which is preliminary data.</text>
</comment>
<dbReference type="VEuPathDB" id="TriTrypDB:BCY84_01168"/>
<feature type="compositionally biased region" description="Polar residues" evidence="1">
    <location>
        <begin position="398"/>
        <end position="411"/>
    </location>
</feature>
<proteinExistence type="predicted"/>
<dbReference type="Gene3D" id="1.20.1270.60">
    <property type="entry name" value="Arfaptin homology (AH) domain/BAR domain"/>
    <property type="match status" value="1"/>
</dbReference>
<evidence type="ECO:0000313" key="3">
    <source>
        <dbReference type="Proteomes" id="UP000583944"/>
    </source>
</evidence>
<feature type="compositionally biased region" description="Low complexity" evidence="1">
    <location>
        <begin position="297"/>
        <end position="310"/>
    </location>
</feature>
<feature type="compositionally biased region" description="Polar residues" evidence="1">
    <location>
        <begin position="311"/>
        <end position="325"/>
    </location>
</feature>
<reference evidence="2 3" key="1">
    <citation type="journal article" date="2019" name="Genome Biol. Evol.">
        <title>Nanopore Sequencing Significantly Improves Genome Assembly of the Protozoan Parasite Trypanosoma cruzi.</title>
        <authorList>
            <person name="Diaz-Viraque F."/>
            <person name="Pita S."/>
            <person name="Greif G."/>
            <person name="de Souza R.C.M."/>
            <person name="Iraola G."/>
            <person name="Robello C."/>
        </authorList>
    </citation>
    <scope>NUCLEOTIDE SEQUENCE [LARGE SCALE GENOMIC DNA]</scope>
    <source>
        <strain evidence="2 3">Berenice</strain>
    </source>
</reference>
<gene>
    <name evidence="2" type="ORF">ECC02_000337</name>
</gene>
<dbReference type="Proteomes" id="UP000583944">
    <property type="component" value="Unassembled WGS sequence"/>
</dbReference>
<dbReference type="SUPFAM" id="SSF103657">
    <property type="entry name" value="BAR/IMD domain-like"/>
    <property type="match status" value="1"/>
</dbReference>
<sequence>MEAIKGLARRTTQSIREKVKNREATGHDELLEVTSKKVLQYQKSGEVICSKLIRAAGLIEELGRLLKDVGEEYQSISDLPQESSQLATDVLDMGTKLVATAQEHQKGLKEEGFDVLNAFIKNTSKLRDAEEARRKNRLEYDFFRQKVLDLRSCPPKDTSRIPRNEQKMENWRVEFWRATENHKAVCSQLYFEGQRAIDLSVLTLTKVLGSFMNIAGDGFKQQFVNARLPVYPTAPILPPAPLPPNPMPAFQPLYNAGGHTTVTYGQLQQQLPWPQDLPPQSQERQGWQEGYPSGWSQQWQQQQQEQQQQQPSSVESHISQHQHSWGQLPPQLQPVFEKWQTPEQQQQQQQQQQQGRNLSQQNTSSVVGLHASSNNYRSLDFAYTKPSEGNGNGIHLLNSPQTSASSLAEGK</sequence>
<accession>A0A7J6YKS9</accession>
<organism evidence="2 3">
    <name type="scientific">Trypanosoma cruzi</name>
    <dbReference type="NCBI Taxonomy" id="5693"/>
    <lineage>
        <taxon>Eukaryota</taxon>
        <taxon>Discoba</taxon>
        <taxon>Euglenozoa</taxon>
        <taxon>Kinetoplastea</taxon>
        <taxon>Metakinetoplastina</taxon>
        <taxon>Trypanosomatida</taxon>
        <taxon>Trypanosomatidae</taxon>
        <taxon>Trypanosoma</taxon>
        <taxon>Schizotrypanum</taxon>
    </lineage>
</organism>
<dbReference type="AlphaFoldDB" id="A0A7J6YKS9"/>
<evidence type="ECO:0000313" key="2">
    <source>
        <dbReference type="EMBL" id="KAF5226836.1"/>
    </source>
</evidence>
<feature type="compositionally biased region" description="Low complexity" evidence="1">
    <location>
        <begin position="271"/>
        <end position="282"/>
    </location>
</feature>
<protein>
    <submittedName>
        <fullName evidence="2">Uncharacterized protein</fullName>
    </submittedName>
</protein>
<feature type="region of interest" description="Disordered" evidence="1">
    <location>
        <begin position="271"/>
        <end position="411"/>
    </location>
</feature>
<dbReference type="InterPro" id="IPR027267">
    <property type="entry name" value="AH/BAR_dom_sf"/>
</dbReference>
<dbReference type="VEuPathDB" id="TriTrypDB:ECC02_000337"/>
<dbReference type="EMBL" id="JABDHM010000001">
    <property type="protein sequence ID" value="KAF5226836.1"/>
    <property type="molecule type" value="Genomic_DNA"/>
</dbReference>